<sequence length="281" mass="31166">MAGPPPSNLTLQERLMALAQTLQFAWFVGHVSLLLCTIRYGLSYLTFNYYSPWARFSYRTAFIAAAVTYGIVVYKGYRARMRQGKNTGALALLADENVQYLIMAFVWLFFRQIPLAVLPFTVYSVFHVMTYTRATILPTITPPPPGASPGAKPKASPLSDTIGNFVKNYYDQSMTLVAALEIGLWFRILGSAFLFQKGSWILFAVYTAFFRARYAQSSFVQSAVTFGTARLDATFANQSTPPAVRQGWETVKGLVRQAHEATDVKKYVGAGQQGAGVKKAQ</sequence>
<dbReference type="EMBL" id="WNWS01000140">
    <property type="protein sequence ID" value="KAE9978175.1"/>
    <property type="molecule type" value="Genomic_DNA"/>
</dbReference>
<evidence type="ECO:0000256" key="4">
    <source>
        <dbReference type="ARBA" id="ARBA00022989"/>
    </source>
</evidence>
<keyword evidence="3 6" id="KW-0812">Transmembrane</keyword>
<dbReference type="PANTHER" id="PTHR12703:SF4">
    <property type="entry name" value="TRANSMEMBRANE PROTEIN 33"/>
    <property type="match status" value="1"/>
</dbReference>
<accession>A0A8H3YVL4</accession>
<dbReference type="Proteomes" id="UP000490939">
    <property type="component" value="Unassembled WGS sequence"/>
</dbReference>
<feature type="transmembrane region" description="Helical" evidence="6">
    <location>
        <begin position="56"/>
        <end position="77"/>
    </location>
</feature>
<evidence type="ECO:0000313" key="11">
    <source>
        <dbReference type="Proteomes" id="UP000447873"/>
    </source>
</evidence>
<dbReference type="PANTHER" id="PTHR12703">
    <property type="entry name" value="TRANSMEMBRANE PROTEIN 33"/>
    <property type="match status" value="1"/>
</dbReference>
<evidence type="ECO:0000313" key="12">
    <source>
        <dbReference type="Proteomes" id="UP000490939"/>
    </source>
</evidence>
<dbReference type="OrthoDB" id="5581259at2759"/>
<evidence type="ECO:0000256" key="2">
    <source>
        <dbReference type="ARBA" id="ARBA00007322"/>
    </source>
</evidence>
<dbReference type="InterPro" id="IPR051645">
    <property type="entry name" value="PER33/POM33_regulator"/>
</dbReference>
<gene>
    <name evidence="7" type="ORF">BLS_002701</name>
    <name evidence="9" type="ORF">EG327_004736</name>
    <name evidence="8" type="ORF">EG328_001626</name>
</gene>
<evidence type="ECO:0000256" key="6">
    <source>
        <dbReference type="SAM" id="Phobius"/>
    </source>
</evidence>
<dbReference type="Proteomes" id="UP000433883">
    <property type="component" value="Unassembled WGS sequence"/>
</dbReference>
<keyword evidence="5 6" id="KW-0472">Membrane</keyword>
<dbReference type="EMBL" id="WNWR01000028">
    <property type="protein sequence ID" value="KAE9993482.1"/>
    <property type="molecule type" value="Genomic_DNA"/>
</dbReference>
<organism evidence="7 10">
    <name type="scientific">Venturia inaequalis</name>
    <name type="common">Apple scab fungus</name>
    <dbReference type="NCBI Taxonomy" id="5025"/>
    <lineage>
        <taxon>Eukaryota</taxon>
        <taxon>Fungi</taxon>
        <taxon>Dikarya</taxon>
        <taxon>Ascomycota</taxon>
        <taxon>Pezizomycotina</taxon>
        <taxon>Dothideomycetes</taxon>
        <taxon>Pleosporomycetidae</taxon>
        <taxon>Venturiales</taxon>
        <taxon>Venturiaceae</taxon>
        <taxon>Venturia</taxon>
    </lineage>
</organism>
<evidence type="ECO:0000256" key="1">
    <source>
        <dbReference type="ARBA" id="ARBA00004141"/>
    </source>
</evidence>
<dbReference type="GO" id="GO:0071786">
    <property type="term" value="P:endoplasmic reticulum tubular network organization"/>
    <property type="evidence" value="ECO:0007669"/>
    <property type="project" value="TreeGrafter"/>
</dbReference>
<dbReference type="Pfam" id="PF03661">
    <property type="entry name" value="TMEM33_Pom33"/>
    <property type="match status" value="1"/>
</dbReference>
<feature type="transmembrane region" description="Helical" evidence="6">
    <location>
        <begin position="184"/>
        <end position="209"/>
    </location>
</feature>
<name>A0A8H3YVL4_VENIN</name>
<keyword evidence="12" id="KW-1185">Reference proteome</keyword>
<keyword evidence="4 6" id="KW-1133">Transmembrane helix</keyword>
<evidence type="ECO:0000313" key="7">
    <source>
        <dbReference type="EMBL" id="KAE9975264.1"/>
    </source>
</evidence>
<dbReference type="InterPro" id="IPR005344">
    <property type="entry name" value="TMEM33/Pom33"/>
</dbReference>
<proteinExistence type="inferred from homology"/>
<dbReference type="Proteomes" id="UP000447873">
    <property type="component" value="Unassembled WGS sequence"/>
</dbReference>
<dbReference type="EMBL" id="WNWQ01000182">
    <property type="protein sequence ID" value="KAE9975264.1"/>
    <property type="molecule type" value="Genomic_DNA"/>
</dbReference>
<dbReference type="GO" id="GO:0005783">
    <property type="term" value="C:endoplasmic reticulum"/>
    <property type="evidence" value="ECO:0007669"/>
    <property type="project" value="TreeGrafter"/>
</dbReference>
<dbReference type="GO" id="GO:0016020">
    <property type="term" value="C:membrane"/>
    <property type="evidence" value="ECO:0007669"/>
    <property type="project" value="UniProtKB-SubCell"/>
</dbReference>
<protein>
    <recommendedName>
        <fullName evidence="13">Endoplasmic reticulum protein</fullName>
    </recommendedName>
</protein>
<evidence type="ECO:0000256" key="3">
    <source>
        <dbReference type="ARBA" id="ARBA00022692"/>
    </source>
</evidence>
<evidence type="ECO:0000313" key="8">
    <source>
        <dbReference type="EMBL" id="KAE9978175.1"/>
    </source>
</evidence>
<evidence type="ECO:0000313" key="9">
    <source>
        <dbReference type="EMBL" id="KAE9993482.1"/>
    </source>
</evidence>
<evidence type="ECO:0000256" key="5">
    <source>
        <dbReference type="ARBA" id="ARBA00023136"/>
    </source>
</evidence>
<comment type="subcellular location">
    <subcellularLocation>
        <location evidence="1">Membrane</location>
        <topology evidence="1">Multi-pass membrane protein</topology>
    </subcellularLocation>
</comment>
<feature type="transmembrane region" description="Helical" evidence="6">
    <location>
        <begin position="24"/>
        <end position="44"/>
    </location>
</feature>
<comment type="similarity">
    <text evidence="2">Belongs to the PER33/POM33 family.</text>
</comment>
<evidence type="ECO:0008006" key="13">
    <source>
        <dbReference type="Google" id="ProtNLM"/>
    </source>
</evidence>
<comment type="caution">
    <text evidence="7">The sequence shown here is derived from an EMBL/GenBank/DDBJ whole genome shotgun (WGS) entry which is preliminary data.</text>
</comment>
<dbReference type="GO" id="GO:0061024">
    <property type="term" value="P:membrane organization"/>
    <property type="evidence" value="ECO:0007669"/>
    <property type="project" value="TreeGrafter"/>
</dbReference>
<evidence type="ECO:0000313" key="10">
    <source>
        <dbReference type="Proteomes" id="UP000433883"/>
    </source>
</evidence>
<dbReference type="AlphaFoldDB" id="A0A8H3YVL4"/>
<reference evidence="7 10" key="1">
    <citation type="submission" date="2019-11" db="EMBL/GenBank/DDBJ databases">
        <title>Venturia inaequalis Genome Resource.</title>
        <authorList>
            <person name="Lichtner F.J."/>
        </authorList>
    </citation>
    <scope>NUCLEOTIDE SEQUENCE [LARGE SCALE GENOMIC DNA]</scope>
    <source>
        <strain evidence="8 11">120213</strain>
        <strain evidence="7">Bline_iso_100314</strain>
        <strain evidence="9 12">DMI_063113</strain>
    </source>
</reference>